<evidence type="ECO:0000256" key="2">
    <source>
        <dbReference type="ARBA" id="ARBA00022448"/>
    </source>
</evidence>
<feature type="domain" description="TonB-dependent receptor plug" evidence="12">
    <location>
        <begin position="125"/>
        <end position="240"/>
    </location>
</feature>
<comment type="subcellular location">
    <subcellularLocation>
        <location evidence="1 8">Cell outer membrane</location>
        <topology evidence="1 8">Multi-pass membrane protein</topology>
    </subcellularLocation>
</comment>
<evidence type="ECO:0000313" key="13">
    <source>
        <dbReference type="EMBL" id="SHF95373.1"/>
    </source>
</evidence>
<proteinExistence type="inferred from homology"/>
<dbReference type="InterPro" id="IPR000531">
    <property type="entry name" value="Beta-barrel_TonB"/>
</dbReference>
<evidence type="ECO:0000259" key="12">
    <source>
        <dbReference type="Pfam" id="PF07715"/>
    </source>
</evidence>
<dbReference type="InterPro" id="IPR037066">
    <property type="entry name" value="Plug_dom_sf"/>
</dbReference>
<keyword evidence="2 8" id="KW-0813">Transport</keyword>
<dbReference type="InterPro" id="IPR012910">
    <property type="entry name" value="Plug_dom"/>
</dbReference>
<feature type="signal peptide" evidence="10">
    <location>
        <begin position="1"/>
        <end position="32"/>
    </location>
</feature>
<sequence>MTNFLFIKSKSKHFKHLGFLLLLFMFSVGVNAQTTVSGIVSDPSGPIPGVNISLKGGKTGVSTNIDGKYTINNVPSGAILVFSFVGYKTQEVSVKGQSQINVSLVDESSTLKEVVVIGYGSTSRSNVTGAISSIGATELERVPLPNAAEALRGQIAGVQVTRSSGQPGSNVSIKIRGTKSLGGTQNSNVDAANQAVIVVDGTPILGGNLSEINPDDIETMTVLKDAASAAIYGASSSNGVVLITTKKGKVGKSEITVNLSTGVANLANKIDFANGIQYVKYLQDATVGGQISNGQPIVVPPVNTLIGTTELANFLAGTDVDWQDLLLRQGLTTNANIAASGGTDTFHYYMNADAYSEEGISVSSDYKRYSYRLNADYSPREWLKIGSRVQLSKSFADETSNVISEFNQNGGFAPFIPISNNTPLGTVYNPDGSYTKFIRPDQFQINPLYRYNESQIDREVTRTIINPYFDVRLGGGFTYTLNASIENRDEFYGKFLSSYYKDGDPNEGTISKATSLSYLVDNIINYKKDFGKHNVTATFVYGVQQFKYEQLQGFSKRLPTDLLGYHALDDALPSDDEVSWNTDESGKAYLVGRVGYSFDNRYIASLSVRRDGSSKFGPNHKYGTFPAGSFAWNAHNESFLKENKTINDLKFRASFGVTGSDNFPTYYYRASTNSVQIPMGGTTIFNGYGVGTTAANPNLKWEESRQFNIGLDFGLFNNRLSGSVDYYQTNNVDLLLFEQINPVVNSGFDRYPSNIGETKTRGLELTLKGTAVKTQDFSWVVSANWSQDKNELVKLSAGDTDANGKPIDNVANGWFIGQDIREIYDYKYIGVWQTTEVADLNANNANVFNAKPGDPKIADINGDKVINDKDRTFLGNPTPDWYGGITNTFNYKGLELSVLFEAVEGVTRINSYYGSYYPASQLSNVINIDYWTPDNPTNAFPRIGVNGGMMGQYANAIKVQDASFVCLRNVSLTYSIPKDFLKRTFIKDLSFSVRGNNLKYFTDYNDAFSPESGSGSYPITKTWTFGTKLTF</sequence>
<dbReference type="RefSeq" id="WP_084546092.1">
    <property type="nucleotide sequence ID" value="NZ_FQWB01000001.1"/>
</dbReference>
<dbReference type="SUPFAM" id="SSF56935">
    <property type="entry name" value="Porins"/>
    <property type="match status" value="1"/>
</dbReference>
<dbReference type="SUPFAM" id="SSF49464">
    <property type="entry name" value="Carboxypeptidase regulatory domain-like"/>
    <property type="match status" value="1"/>
</dbReference>
<dbReference type="InterPro" id="IPR039426">
    <property type="entry name" value="TonB-dep_rcpt-like"/>
</dbReference>
<reference evidence="14" key="1">
    <citation type="submission" date="2016-11" db="EMBL/GenBank/DDBJ databases">
        <authorList>
            <person name="Varghese N."/>
            <person name="Submissions S."/>
        </authorList>
    </citation>
    <scope>NUCLEOTIDE SEQUENCE [LARGE SCALE GENOMIC DNA]</scope>
    <source>
        <strain evidence="14">DSM 19978</strain>
    </source>
</reference>
<keyword evidence="5 9" id="KW-0798">TonB box</keyword>
<evidence type="ECO:0000256" key="3">
    <source>
        <dbReference type="ARBA" id="ARBA00022452"/>
    </source>
</evidence>
<dbReference type="EMBL" id="FQWB01000001">
    <property type="protein sequence ID" value="SHF95373.1"/>
    <property type="molecule type" value="Genomic_DNA"/>
</dbReference>
<dbReference type="Pfam" id="PF07715">
    <property type="entry name" value="Plug"/>
    <property type="match status" value="1"/>
</dbReference>
<dbReference type="Gene3D" id="2.60.40.1120">
    <property type="entry name" value="Carboxypeptidase-like, regulatory domain"/>
    <property type="match status" value="1"/>
</dbReference>
<feature type="chain" id="PRO_5013313743" evidence="10">
    <location>
        <begin position="33"/>
        <end position="1031"/>
    </location>
</feature>
<dbReference type="PROSITE" id="PS52016">
    <property type="entry name" value="TONB_DEPENDENT_REC_3"/>
    <property type="match status" value="1"/>
</dbReference>
<dbReference type="NCBIfam" id="TIGR04057">
    <property type="entry name" value="SusC_RagA_signa"/>
    <property type="match status" value="1"/>
</dbReference>
<comment type="similarity">
    <text evidence="8 9">Belongs to the TonB-dependent receptor family.</text>
</comment>
<evidence type="ECO:0000256" key="5">
    <source>
        <dbReference type="ARBA" id="ARBA00023077"/>
    </source>
</evidence>
<evidence type="ECO:0000256" key="7">
    <source>
        <dbReference type="ARBA" id="ARBA00023237"/>
    </source>
</evidence>
<keyword evidence="6 8" id="KW-0472">Membrane</keyword>
<dbReference type="STRING" id="468056.SAMN05443549_101959"/>
<feature type="domain" description="TonB-dependent receptor-like beta-barrel" evidence="11">
    <location>
        <begin position="403"/>
        <end position="811"/>
    </location>
</feature>
<dbReference type="Pfam" id="PF00593">
    <property type="entry name" value="TonB_dep_Rec_b-barrel"/>
    <property type="match status" value="1"/>
</dbReference>
<evidence type="ECO:0000256" key="10">
    <source>
        <dbReference type="SAM" id="SignalP"/>
    </source>
</evidence>
<dbReference type="AlphaFoldDB" id="A0A1M5FV59"/>
<dbReference type="Pfam" id="PF13715">
    <property type="entry name" value="CarbopepD_reg_2"/>
    <property type="match status" value="1"/>
</dbReference>
<keyword evidence="7 8" id="KW-0998">Cell outer membrane</keyword>
<dbReference type="Gene3D" id="2.170.130.10">
    <property type="entry name" value="TonB-dependent receptor, plug domain"/>
    <property type="match status" value="1"/>
</dbReference>
<evidence type="ECO:0000259" key="11">
    <source>
        <dbReference type="Pfam" id="PF00593"/>
    </source>
</evidence>
<evidence type="ECO:0000313" key="14">
    <source>
        <dbReference type="Proteomes" id="UP000184516"/>
    </source>
</evidence>
<keyword evidence="4 8" id="KW-0812">Transmembrane</keyword>
<evidence type="ECO:0000256" key="6">
    <source>
        <dbReference type="ARBA" id="ARBA00023136"/>
    </source>
</evidence>
<dbReference type="Gene3D" id="2.40.170.20">
    <property type="entry name" value="TonB-dependent receptor, beta-barrel domain"/>
    <property type="match status" value="1"/>
</dbReference>
<accession>A0A1M5FV59</accession>
<dbReference type="InterPro" id="IPR023996">
    <property type="entry name" value="TonB-dep_OMP_SusC/RagA"/>
</dbReference>
<evidence type="ECO:0000256" key="1">
    <source>
        <dbReference type="ARBA" id="ARBA00004571"/>
    </source>
</evidence>
<dbReference type="InterPro" id="IPR023997">
    <property type="entry name" value="TonB-dep_OMP_SusC/RagA_CS"/>
</dbReference>
<keyword evidence="10" id="KW-0732">Signal</keyword>
<evidence type="ECO:0000256" key="4">
    <source>
        <dbReference type="ARBA" id="ARBA00022692"/>
    </source>
</evidence>
<keyword evidence="14" id="KW-1185">Reference proteome</keyword>
<name>A0A1M5FV59_9FLAO</name>
<dbReference type="NCBIfam" id="TIGR04056">
    <property type="entry name" value="OMP_RagA_SusC"/>
    <property type="match status" value="1"/>
</dbReference>
<dbReference type="OrthoDB" id="9768177at2"/>
<dbReference type="GO" id="GO:0009279">
    <property type="term" value="C:cell outer membrane"/>
    <property type="evidence" value="ECO:0007669"/>
    <property type="project" value="UniProtKB-SubCell"/>
</dbReference>
<dbReference type="Proteomes" id="UP000184516">
    <property type="component" value="Unassembled WGS sequence"/>
</dbReference>
<organism evidence="13 14">
    <name type="scientific">Flavobacterium fluvii</name>
    <dbReference type="NCBI Taxonomy" id="468056"/>
    <lineage>
        <taxon>Bacteria</taxon>
        <taxon>Pseudomonadati</taxon>
        <taxon>Bacteroidota</taxon>
        <taxon>Flavobacteriia</taxon>
        <taxon>Flavobacteriales</taxon>
        <taxon>Flavobacteriaceae</taxon>
        <taxon>Flavobacterium</taxon>
    </lineage>
</organism>
<dbReference type="InterPro" id="IPR036942">
    <property type="entry name" value="Beta-barrel_TonB_sf"/>
</dbReference>
<evidence type="ECO:0000256" key="8">
    <source>
        <dbReference type="PROSITE-ProRule" id="PRU01360"/>
    </source>
</evidence>
<protein>
    <submittedName>
        <fullName evidence="13">TonB-linked outer membrane protein, SusC/RagA family</fullName>
    </submittedName>
</protein>
<gene>
    <name evidence="13" type="ORF">SAMN05443549_101959</name>
</gene>
<evidence type="ECO:0000256" key="9">
    <source>
        <dbReference type="RuleBase" id="RU003357"/>
    </source>
</evidence>
<dbReference type="InterPro" id="IPR008969">
    <property type="entry name" value="CarboxyPept-like_regulatory"/>
</dbReference>
<keyword evidence="3 8" id="KW-1134">Transmembrane beta strand</keyword>